<evidence type="ECO:0000256" key="2">
    <source>
        <dbReference type="ARBA" id="ARBA00006939"/>
    </source>
</evidence>
<accession>A0A1E4SSI5</accession>
<dbReference type="GO" id="GO:0000007">
    <property type="term" value="F:low-affinity zinc ion transmembrane transporter activity"/>
    <property type="evidence" value="ECO:0007669"/>
    <property type="project" value="TreeGrafter"/>
</dbReference>
<feature type="transmembrane region" description="Helical" evidence="8">
    <location>
        <begin position="164"/>
        <end position="184"/>
    </location>
</feature>
<dbReference type="OrthoDB" id="448280at2759"/>
<feature type="transmembrane region" description="Helical" evidence="8">
    <location>
        <begin position="99"/>
        <end position="118"/>
    </location>
</feature>
<keyword evidence="3 8" id="KW-0813">Transport</keyword>
<name>A0A1E4SSI5_9ASCO</name>
<evidence type="ECO:0000256" key="1">
    <source>
        <dbReference type="ARBA" id="ARBA00004141"/>
    </source>
</evidence>
<dbReference type="InterPro" id="IPR003689">
    <property type="entry name" value="ZIP"/>
</dbReference>
<evidence type="ECO:0000256" key="6">
    <source>
        <dbReference type="ARBA" id="ARBA00023065"/>
    </source>
</evidence>
<dbReference type="Pfam" id="PF02535">
    <property type="entry name" value="Zip"/>
    <property type="match status" value="1"/>
</dbReference>
<gene>
    <name evidence="9" type="ORF">CANTADRAFT_88279</name>
</gene>
<reference evidence="10" key="1">
    <citation type="submission" date="2016-05" db="EMBL/GenBank/DDBJ databases">
        <title>Comparative genomics of biotechnologically important yeasts.</title>
        <authorList>
            <consortium name="DOE Joint Genome Institute"/>
            <person name="Riley R."/>
            <person name="Haridas S."/>
            <person name="Wolfe K.H."/>
            <person name="Lopes M.R."/>
            <person name="Hittinger C.T."/>
            <person name="Goker M."/>
            <person name="Salamov A."/>
            <person name="Wisecaver J."/>
            <person name="Long T.M."/>
            <person name="Aerts A.L."/>
            <person name="Barry K."/>
            <person name="Choi C."/>
            <person name="Clum A."/>
            <person name="Coughlan A.Y."/>
            <person name="Deshpande S."/>
            <person name="Douglass A.P."/>
            <person name="Hanson S.J."/>
            <person name="Klenk H.-P."/>
            <person name="Labutti K."/>
            <person name="Lapidus A."/>
            <person name="Lindquist E."/>
            <person name="Lipzen A."/>
            <person name="Meier-Kolthoff J.P."/>
            <person name="Ohm R.A."/>
            <person name="Otillar R.P."/>
            <person name="Pangilinan J."/>
            <person name="Peng Y."/>
            <person name="Rokas A."/>
            <person name="Rosa C.A."/>
            <person name="Scheuner C."/>
            <person name="Sibirny A.A."/>
            <person name="Slot J.C."/>
            <person name="Stielow J.B."/>
            <person name="Sun H."/>
            <person name="Kurtzman C.P."/>
            <person name="Blackwell M."/>
            <person name="Grigoriev I.V."/>
            <person name="Jeffries T.W."/>
        </authorList>
    </citation>
    <scope>NUCLEOTIDE SEQUENCE [LARGE SCALE GENOMIC DNA]</scope>
    <source>
        <strain evidence="10">NRRL Y-17324</strain>
    </source>
</reference>
<keyword evidence="7 8" id="KW-0472">Membrane</keyword>
<dbReference type="STRING" id="984487.A0A1E4SSI5"/>
<comment type="caution">
    <text evidence="8">Lacks conserved residue(s) required for the propagation of feature annotation.</text>
</comment>
<dbReference type="GO" id="GO:0005886">
    <property type="term" value="C:plasma membrane"/>
    <property type="evidence" value="ECO:0007669"/>
    <property type="project" value="TreeGrafter"/>
</dbReference>
<feature type="transmembrane region" description="Helical" evidence="8">
    <location>
        <begin position="221"/>
        <end position="244"/>
    </location>
</feature>
<feature type="transmembrane region" description="Helical" evidence="8">
    <location>
        <begin position="22"/>
        <end position="45"/>
    </location>
</feature>
<keyword evidence="5 8" id="KW-1133">Transmembrane helix</keyword>
<dbReference type="InterPro" id="IPR004698">
    <property type="entry name" value="Zn/Fe_permease_fun/pln"/>
</dbReference>
<dbReference type="EMBL" id="KV453909">
    <property type="protein sequence ID" value="ODV82377.1"/>
    <property type="molecule type" value="Genomic_DNA"/>
</dbReference>
<dbReference type="GeneID" id="30985569"/>
<feature type="transmembrane region" description="Helical" evidence="8">
    <location>
        <begin position="256"/>
        <end position="275"/>
    </location>
</feature>
<dbReference type="RefSeq" id="XP_020067499.1">
    <property type="nucleotide sequence ID" value="XM_020211433.1"/>
</dbReference>
<evidence type="ECO:0000313" key="9">
    <source>
        <dbReference type="EMBL" id="ODV82377.1"/>
    </source>
</evidence>
<dbReference type="NCBIfam" id="TIGR00820">
    <property type="entry name" value="zip"/>
    <property type="match status" value="1"/>
</dbReference>
<dbReference type="Proteomes" id="UP000094285">
    <property type="component" value="Unassembled WGS sequence"/>
</dbReference>
<feature type="transmembrane region" description="Helical" evidence="8">
    <location>
        <begin position="57"/>
        <end position="79"/>
    </location>
</feature>
<comment type="similarity">
    <text evidence="2 8">Belongs to the ZIP transporter (TC 2.A.5) family.</text>
</comment>
<keyword evidence="4 8" id="KW-0812">Transmembrane</keyword>
<keyword evidence="10" id="KW-1185">Reference proteome</keyword>
<proteinExistence type="inferred from homology"/>
<evidence type="ECO:0000256" key="3">
    <source>
        <dbReference type="ARBA" id="ARBA00022448"/>
    </source>
</evidence>
<feature type="transmembrane region" description="Helical" evidence="8">
    <location>
        <begin position="295"/>
        <end position="315"/>
    </location>
</feature>
<keyword evidence="6 8" id="KW-0406">Ion transport</keyword>
<dbReference type="AlphaFoldDB" id="A0A1E4SSI5"/>
<evidence type="ECO:0000256" key="8">
    <source>
        <dbReference type="RuleBase" id="RU362088"/>
    </source>
</evidence>
<dbReference type="PANTHER" id="PTHR11040:SF69">
    <property type="entry name" value="ZINC-REGULATED TRANSPORTER 2"/>
    <property type="match status" value="1"/>
</dbReference>
<evidence type="ECO:0000256" key="7">
    <source>
        <dbReference type="ARBA" id="ARBA00023136"/>
    </source>
</evidence>
<evidence type="ECO:0000313" key="10">
    <source>
        <dbReference type="Proteomes" id="UP000094285"/>
    </source>
</evidence>
<sequence length="319" mass="35170">MSSLSPRADTCESGNTYNGEYLGARISAVFVLLGVSAIGSFFPLVAKQCPWIKLPPWVFFGTKYVGTGVIVATGFVHLLAEAHEALTNPCLGPPFDYPWTEGIALMGVFLIFFMDLIAHRKLEQKEAEWAERQECIEMAQASEKEFPIIKTTEENTYQQILNTLFLEFGIVFHSVFVGLSLAIAGDQFKSLYVAIAFHQLLEGLGLGTRFATTPWPEKKWYVPWCLSLAYTLTTPIAIAIGIGVRKSYPPNSRRALITTGVFDALCGGVLIYNSLVELMAYDFFFSPDFKGKNGMANTIKAYILLSIGAGIMAVIGKWA</sequence>
<evidence type="ECO:0000256" key="5">
    <source>
        <dbReference type="ARBA" id="ARBA00022989"/>
    </source>
</evidence>
<evidence type="ECO:0000256" key="4">
    <source>
        <dbReference type="ARBA" id="ARBA00022692"/>
    </source>
</evidence>
<dbReference type="GO" id="GO:0071578">
    <property type="term" value="P:zinc ion import across plasma membrane"/>
    <property type="evidence" value="ECO:0007669"/>
    <property type="project" value="TreeGrafter"/>
</dbReference>
<dbReference type="PANTHER" id="PTHR11040">
    <property type="entry name" value="ZINC/IRON TRANSPORTER"/>
    <property type="match status" value="1"/>
</dbReference>
<protein>
    <submittedName>
        <fullName evidence="9">ZIP zinc/iron transport family</fullName>
    </submittedName>
</protein>
<organism evidence="9 10">
    <name type="scientific">Suhomyces tanzawaensis NRRL Y-17324</name>
    <dbReference type="NCBI Taxonomy" id="984487"/>
    <lineage>
        <taxon>Eukaryota</taxon>
        <taxon>Fungi</taxon>
        <taxon>Dikarya</taxon>
        <taxon>Ascomycota</taxon>
        <taxon>Saccharomycotina</taxon>
        <taxon>Pichiomycetes</taxon>
        <taxon>Debaryomycetaceae</taxon>
        <taxon>Suhomyces</taxon>
    </lineage>
</organism>
<comment type="subcellular location">
    <subcellularLocation>
        <location evidence="1 8">Membrane</location>
        <topology evidence="1 8">Multi-pass membrane protein</topology>
    </subcellularLocation>
</comment>